<gene>
    <name evidence="1" type="ORF">CGS49_10945</name>
</gene>
<evidence type="ECO:0000313" key="2">
    <source>
        <dbReference type="Proteomes" id="UP000220959"/>
    </source>
</evidence>
<reference evidence="1 2" key="1">
    <citation type="journal article" date="2017" name="Front. Microbiol.">
        <title>New Insights into the Diversity of the Genus Faecalibacterium.</title>
        <authorList>
            <person name="Benevides L."/>
            <person name="Burman S."/>
            <person name="Martin R."/>
            <person name="Robert V."/>
            <person name="Thomas M."/>
            <person name="Miquel S."/>
            <person name="Chain F."/>
            <person name="Sokol H."/>
            <person name="Bermudez-Humaran L.G."/>
            <person name="Morrison M."/>
            <person name="Langella P."/>
            <person name="Azevedo V.A."/>
            <person name="Chatel J.M."/>
            <person name="Soares S."/>
        </authorList>
    </citation>
    <scope>NUCLEOTIDE SEQUENCE [LARGE SCALE GENOMIC DNA]</scope>
    <source>
        <strain evidence="2">CNCM I-4541</strain>
    </source>
</reference>
<protein>
    <submittedName>
        <fullName evidence="1">Uncharacterized protein</fullName>
    </submittedName>
</protein>
<keyword evidence="2" id="KW-1185">Reference proteome</keyword>
<organism evidence="1 2">
    <name type="scientific">Faecalibacterium langellae</name>
    <dbReference type="NCBI Taxonomy" id="3435293"/>
    <lineage>
        <taxon>Bacteria</taxon>
        <taxon>Bacillati</taxon>
        <taxon>Bacillota</taxon>
        <taxon>Clostridia</taxon>
        <taxon>Eubacteriales</taxon>
        <taxon>Oscillospiraceae</taxon>
        <taxon>Faecalibacterium</taxon>
    </lineage>
</organism>
<evidence type="ECO:0000313" key="1">
    <source>
        <dbReference type="EMBL" id="PDX60493.1"/>
    </source>
</evidence>
<dbReference type="Proteomes" id="UP000220959">
    <property type="component" value="Unassembled WGS sequence"/>
</dbReference>
<sequence length="160" mass="17674">MRRQRKAELPSFKALPDWRCSLLTPKREPERTAVPGGHESPSGAFKPQTGLRSKCRVFSAARSQRFRRAGSDGLRRQLPAGERGRPLRLLPMVAATSPKGRGKKHSRYALGSPFGRAGAKRLRGFVPPQGASAGNMPFAVTAPSREKVKLENPQIFQLYK</sequence>
<dbReference type="EMBL" id="NMTR01000021">
    <property type="protein sequence ID" value="PDX60493.1"/>
    <property type="molecule type" value="Genomic_DNA"/>
</dbReference>
<comment type="caution">
    <text evidence="1">The sequence shown here is derived from an EMBL/GenBank/DDBJ whole genome shotgun (WGS) entry which is preliminary data.</text>
</comment>
<proteinExistence type="predicted"/>
<name>A0ACC9CXM2_9FIRM</name>
<accession>A0ACC9CXM2</accession>